<comment type="caution">
    <text evidence="5">The sequence shown here is derived from an EMBL/GenBank/DDBJ whole genome shotgun (WGS) entry which is preliminary data.</text>
</comment>
<dbReference type="Pfam" id="PF13499">
    <property type="entry name" value="EF-hand_7"/>
    <property type="match status" value="1"/>
</dbReference>
<accession>A0ABQ7J8S2</accession>
<feature type="compositionally biased region" description="Polar residues" evidence="2">
    <location>
        <begin position="12"/>
        <end position="25"/>
    </location>
</feature>
<feature type="transmembrane region" description="Helical" evidence="3">
    <location>
        <begin position="200"/>
        <end position="222"/>
    </location>
</feature>
<evidence type="ECO:0000256" key="2">
    <source>
        <dbReference type="SAM" id="MobiDB-lite"/>
    </source>
</evidence>
<dbReference type="PROSITE" id="PS50222">
    <property type="entry name" value="EF_HAND_2"/>
    <property type="match status" value="2"/>
</dbReference>
<dbReference type="CDD" id="cd00051">
    <property type="entry name" value="EFh"/>
    <property type="match status" value="1"/>
</dbReference>
<proteinExistence type="predicted"/>
<evidence type="ECO:0000259" key="4">
    <source>
        <dbReference type="PROSITE" id="PS50222"/>
    </source>
</evidence>
<feature type="transmembrane region" description="Helical" evidence="3">
    <location>
        <begin position="102"/>
        <end position="121"/>
    </location>
</feature>
<feature type="domain" description="EF-hand" evidence="4">
    <location>
        <begin position="254"/>
        <end position="289"/>
    </location>
</feature>
<keyword evidence="3" id="KW-0812">Transmembrane</keyword>
<dbReference type="EMBL" id="JADAQX010000496">
    <property type="protein sequence ID" value="KAF8820060.1"/>
    <property type="molecule type" value="Genomic_DNA"/>
</dbReference>
<feature type="compositionally biased region" description="Low complexity" evidence="2">
    <location>
        <begin position="26"/>
        <end position="41"/>
    </location>
</feature>
<dbReference type="SUPFAM" id="SSF47473">
    <property type="entry name" value="EF-hand"/>
    <property type="match status" value="1"/>
</dbReference>
<feature type="region of interest" description="Disordered" evidence="2">
    <location>
        <begin position="1"/>
        <end position="41"/>
    </location>
</feature>
<sequence>MNTAEQDKRSIHTVQPHSPGETSEWPTTIPNDDTSPTDTTPLLVGARPFKSPVIPAFGSGQSFVKIVEGASKMAASNLRGLAVSQYTKFKNDPKRGPVCLKWLSYLACAFILPAVTIDFFAKALTLSPMEALVNVYAALGVCLVFLAEIARVSTRFNIRAILHFYFGFAEFCVGLGTIQLFVASLVLSDTMLDLFALFKLIPAVVLLICGICNIIWGVYAAYKLNLFLKKLKDDSIEEGISAAIPSFTEKTIPEKLDLLDRKFEALNKRGDGQLTKDDLREGISELNLAIDEVELNIIFETIDVDKNGYISKQEFETWWMTEKGISFL</sequence>
<feature type="transmembrane region" description="Helical" evidence="3">
    <location>
        <begin position="133"/>
        <end position="152"/>
    </location>
</feature>
<feature type="domain" description="EF-hand" evidence="4">
    <location>
        <begin position="290"/>
        <end position="325"/>
    </location>
</feature>
<evidence type="ECO:0000313" key="5">
    <source>
        <dbReference type="EMBL" id="KAF8820060.1"/>
    </source>
</evidence>
<keyword evidence="3" id="KW-1133">Transmembrane helix</keyword>
<evidence type="ECO:0000313" key="6">
    <source>
        <dbReference type="Proteomes" id="UP000823046"/>
    </source>
</evidence>
<feature type="transmembrane region" description="Helical" evidence="3">
    <location>
        <begin position="164"/>
        <end position="188"/>
    </location>
</feature>
<organism evidence="5 6">
    <name type="scientific">Cardiosporidium cionae</name>
    <dbReference type="NCBI Taxonomy" id="476202"/>
    <lineage>
        <taxon>Eukaryota</taxon>
        <taxon>Sar</taxon>
        <taxon>Alveolata</taxon>
        <taxon>Apicomplexa</taxon>
        <taxon>Aconoidasida</taxon>
        <taxon>Nephromycida</taxon>
        <taxon>Cardiosporidium</taxon>
    </lineage>
</organism>
<evidence type="ECO:0000256" key="1">
    <source>
        <dbReference type="ARBA" id="ARBA00022837"/>
    </source>
</evidence>
<keyword evidence="3" id="KW-0472">Membrane</keyword>
<keyword evidence="1" id="KW-0106">Calcium</keyword>
<protein>
    <submittedName>
        <fullName evidence="5">EF hand domain-containing protein</fullName>
    </submittedName>
</protein>
<dbReference type="PROSITE" id="PS00018">
    <property type="entry name" value="EF_HAND_1"/>
    <property type="match status" value="1"/>
</dbReference>
<name>A0ABQ7J8S2_9APIC</name>
<reference evidence="5 6" key="1">
    <citation type="journal article" date="2020" name="bioRxiv">
        <title>Metabolic contributions of an alphaproteobacterial endosymbiont in the apicomplexan Cardiosporidium cionae.</title>
        <authorList>
            <person name="Hunter E.S."/>
            <person name="Paight C.J."/>
            <person name="Lane C.E."/>
        </authorList>
    </citation>
    <scope>NUCLEOTIDE SEQUENCE [LARGE SCALE GENOMIC DNA]</scope>
    <source>
        <strain evidence="5">ESH_2018</strain>
    </source>
</reference>
<dbReference type="InterPro" id="IPR002048">
    <property type="entry name" value="EF_hand_dom"/>
</dbReference>
<feature type="compositionally biased region" description="Basic and acidic residues" evidence="2">
    <location>
        <begin position="1"/>
        <end position="10"/>
    </location>
</feature>
<evidence type="ECO:0000256" key="3">
    <source>
        <dbReference type="SAM" id="Phobius"/>
    </source>
</evidence>
<dbReference type="InterPro" id="IPR011992">
    <property type="entry name" value="EF-hand-dom_pair"/>
</dbReference>
<keyword evidence="6" id="KW-1185">Reference proteome</keyword>
<dbReference type="InterPro" id="IPR018247">
    <property type="entry name" value="EF_Hand_1_Ca_BS"/>
</dbReference>
<dbReference type="SMART" id="SM00054">
    <property type="entry name" value="EFh"/>
    <property type="match status" value="2"/>
</dbReference>
<gene>
    <name evidence="5" type="ORF">IE077_004560</name>
</gene>
<dbReference type="Proteomes" id="UP000823046">
    <property type="component" value="Unassembled WGS sequence"/>
</dbReference>
<dbReference type="Gene3D" id="1.10.238.10">
    <property type="entry name" value="EF-hand"/>
    <property type="match status" value="1"/>
</dbReference>